<keyword evidence="1" id="KW-0812">Transmembrane</keyword>
<organism evidence="2 3">
    <name type="scientific">Thalassomonas haliotis</name>
    <dbReference type="NCBI Taxonomy" id="485448"/>
    <lineage>
        <taxon>Bacteria</taxon>
        <taxon>Pseudomonadati</taxon>
        <taxon>Pseudomonadota</taxon>
        <taxon>Gammaproteobacteria</taxon>
        <taxon>Alteromonadales</taxon>
        <taxon>Colwelliaceae</taxon>
        <taxon>Thalassomonas</taxon>
    </lineage>
</organism>
<evidence type="ECO:0000313" key="3">
    <source>
        <dbReference type="Proteomes" id="UP001215231"/>
    </source>
</evidence>
<reference evidence="2 3" key="1">
    <citation type="journal article" date="2022" name="Mar. Drugs">
        <title>Bioassay-Guided Fractionation Leads to the Detection of Cholic Acid Generated by the Rare Thalassomonas sp.</title>
        <authorList>
            <person name="Pheiffer F."/>
            <person name="Schneider Y.K."/>
            <person name="Hansen E.H."/>
            <person name="Andersen J.H."/>
            <person name="Isaksson J."/>
            <person name="Busche T."/>
            <person name="R C."/>
            <person name="Kalinowski J."/>
            <person name="Zyl L.V."/>
            <person name="Trindade M."/>
        </authorList>
    </citation>
    <scope>NUCLEOTIDE SEQUENCE [LARGE SCALE GENOMIC DNA]</scope>
    <source>
        <strain evidence="2 3">A5K-61T</strain>
    </source>
</reference>
<accession>A0ABY7VBN2</accession>
<keyword evidence="1" id="KW-0472">Membrane</keyword>
<dbReference type="EMBL" id="CP059693">
    <property type="protein sequence ID" value="WDE11042.1"/>
    <property type="molecule type" value="Genomic_DNA"/>
</dbReference>
<feature type="transmembrane region" description="Helical" evidence="1">
    <location>
        <begin position="6"/>
        <end position="23"/>
    </location>
</feature>
<keyword evidence="3" id="KW-1185">Reference proteome</keyword>
<protein>
    <submittedName>
        <fullName evidence="2">Uncharacterized protein</fullName>
    </submittedName>
</protein>
<gene>
    <name evidence="2" type="ORF">H3N35_22835</name>
</gene>
<sequence>MDELLLFAYGAFGAALLEIIHWYKRREVILHSGIKEYRKGLVFYLLIVSAFILASGILAVVYFEGREGFAAFNVVIFGASVPSFIKIGGKPGDHLGSSKRNEFFDSIRRGYTA</sequence>
<feature type="transmembrane region" description="Helical" evidence="1">
    <location>
        <begin position="43"/>
        <end position="63"/>
    </location>
</feature>
<dbReference type="RefSeq" id="WP_274051124.1">
    <property type="nucleotide sequence ID" value="NZ_CP059693.1"/>
</dbReference>
<evidence type="ECO:0000256" key="1">
    <source>
        <dbReference type="SAM" id="Phobius"/>
    </source>
</evidence>
<name>A0ABY7VBN2_9GAMM</name>
<proteinExistence type="predicted"/>
<evidence type="ECO:0000313" key="2">
    <source>
        <dbReference type="EMBL" id="WDE11042.1"/>
    </source>
</evidence>
<dbReference type="Proteomes" id="UP001215231">
    <property type="component" value="Chromosome"/>
</dbReference>
<keyword evidence="1" id="KW-1133">Transmembrane helix</keyword>